<evidence type="ECO:0000256" key="1">
    <source>
        <dbReference type="ARBA" id="ARBA00008348"/>
    </source>
</evidence>
<dbReference type="GO" id="GO:0005829">
    <property type="term" value="C:cytosol"/>
    <property type="evidence" value="ECO:0007669"/>
    <property type="project" value="UniProtKB-ARBA"/>
</dbReference>
<dbReference type="GO" id="GO:0120159">
    <property type="term" value="F:rRNA pseudouridine synthase activity"/>
    <property type="evidence" value="ECO:0007669"/>
    <property type="project" value="UniProtKB-ARBA"/>
</dbReference>
<organism evidence="7 8">
    <name type="scientific">Haloplasma contractile SSD-17B</name>
    <dbReference type="NCBI Taxonomy" id="1033810"/>
    <lineage>
        <taxon>Bacteria</taxon>
        <taxon>Bacillati</taxon>
        <taxon>Mycoplasmatota</taxon>
        <taxon>Mollicutes</taxon>
        <taxon>Haloplasmatales</taxon>
        <taxon>Haloplasmataceae</taxon>
        <taxon>Haloplasma</taxon>
    </lineage>
</organism>
<reference evidence="7 8" key="1">
    <citation type="journal article" date="2011" name="J. Bacteriol.">
        <title>Genome sequence of Haloplasma contractile, an unusual contractile bacterium from a deep-sea anoxic brine lake.</title>
        <authorList>
            <person name="Antunes A."/>
            <person name="Alam I."/>
            <person name="El Dorry H."/>
            <person name="Siam R."/>
            <person name="Robertson A."/>
            <person name="Bajic V.B."/>
            <person name="Stingl U."/>
        </authorList>
    </citation>
    <scope>NUCLEOTIDE SEQUENCE [LARGE SCALE GENOMIC DNA]</scope>
    <source>
        <strain evidence="7 8">SSD-17B</strain>
    </source>
</reference>
<accession>F7PW38</accession>
<dbReference type="FunFam" id="3.10.290.10:FF:000003">
    <property type="entry name" value="Pseudouridine synthase"/>
    <property type="match status" value="1"/>
</dbReference>
<dbReference type="Gene3D" id="3.30.70.1560">
    <property type="entry name" value="Alpha-L RNA-binding motif"/>
    <property type="match status" value="1"/>
</dbReference>
<evidence type="ECO:0000313" key="8">
    <source>
        <dbReference type="Proteomes" id="UP000005707"/>
    </source>
</evidence>
<reference evidence="7 8" key="2">
    <citation type="journal article" date="2013" name="PLoS ONE">
        <title>INDIGO - INtegrated Data Warehouse of MIcrobial GenOmes with Examples from the Red Sea Extremophiles.</title>
        <authorList>
            <person name="Alam I."/>
            <person name="Antunes A."/>
            <person name="Kamau A.A."/>
            <person name="Ba Alawi W."/>
            <person name="Kalkatawi M."/>
            <person name="Stingl U."/>
            <person name="Bajic V.B."/>
        </authorList>
    </citation>
    <scope>NUCLEOTIDE SEQUENCE [LARGE SCALE GENOMIC DNA]</scope>
    <source>
        <strain evidence="7 8">SSD-17B</strain>
    </source>
</reference>
<evidence type="ECO:0000256" key="4">
    <source>
        <dbReference type="PROSITE-ProRule" id="PRU00182"/>
    </source>
</evidence>
<dbReference type="NCBIfam" id="TIGR00093">
    <property type="entry name" value="pseudouridine synthase"/>
    <property type="match status" value="1"/>
</dbReference>
<dbReference type="InterPro" id="IPR002942">
    <property type="entry name" value="S4_RNA-bd"/>
</dbReference>
<dbReference type="CDD" id="cd02870">
    <property type="entry name" value="PseudoU_synth_RsuA_like"/>
    <property type="match status" value="1"/>
</dbReference>
<evidence type="ECO:0000256" key="3">
    <source>
        <dbReference type="ARBA" id="ARBA00023235"/>
    </source>
</evidence>
<dbReference type="InterPro" id="IPR018496">
    <property type="entry name" value="PsdUridine_synth_RsuA/RluB_CS"/>
</dbReference>
<gene>
    <name evidence="7" type="ORF">HLPCO_001146</name>
</gene>
<dbReference type="InParanoid" id="F7PW38"/>
<comment type="caution">
    <text evidence="7">The sequence shown here is derived from an EMBL/GenBank/DDBJ whole genome shotgun (WGS) entry which is preliminary data.</text>
</comment>
<dbReference type="InterPro" id="IPR020103">
    <property type="entry name" value="PsdUridine_synth_cat_dom_sf"/>
</dbReference>
<keyword evidence="3 5" id="KW-0413">Isomerase</keyword>
<dbReference type="EC" id="5.4.99.-" evidence="5"/>
<dbReference type="InterPro" id="IPR042092">
    <property type="entry name" value="PsdUridine_s_RsuA/RluB/E/F_cat"/>
</dbReference>
<dbReference type="SUPFAM" id="SSF55174">
    <property type="entry name" value="Alpha-L RNA-binding motif"/>
    <property type="match status" value="1"/>
</dbReference>
<dbReference type="FunCoup" id="F7PW38">
    <property type="interactions" value="367"/>
</dbReference>
<evidence type="ECO:0000256" key="5">
    <source>
        <dbReference type="RuleBase" id="RU003887"/>
    </source>
</evidence>
<dbReference type="CDD" id="cd00165">
    <property type="entry name" value="S4"/>
    <property type="match status" value="1"/>
</dbReference>
<protein>
    <recommendedName>
        <fullName evidence="5">Pseudouridine synthase</fullName>
        <ecNumber evidence="5">5.4.99.-</ecNumber>
    </recommendedName>
</protein>
<dbReference type="InterPro" id="IPR006145">
    <property type="entry name" value="PsdUridine_synth_RsuA/RluA"/>
</dbReference>
<dbReference type="RefSeq" id="WP_008825783.1">
    <property type="nucleotide sequence ID" value="NZ_AFNU02000003.1"/>
</dbReference>
<dbReference type="InterPro" id="IPR050343">
    <property type="entry name" value="RsuA_PseudoU_synthase"/>
</dbReference>
<dbReference type="Pfam" id="PF01479">
    <property type="entry name" value="S4"/>
    <property type="match status" value="1"/>
</dbReference>
<evidence type="ECO:0000256" key="2">
    <source>
        <dbReference type="ARBA" id="ARBA00022884"/>
    </source>
</evidence>
<dbReference type="PROSITE" id="PS50889">
    <property type="entry name" value="S4"/>
    <property type="match status" value="1"/>
</dbReference>
<dbReference type="EMBL" id="AFNU02000003">
    <property type="protein sequence ID" value="ERJ12806.1"/>
    <property type="molecule type" value="Genomic_DNA"/>
</dbReference>
<comment type="similarity">
    <text evidence="1 5">Belongs to the pseudouridine synthase RsuA family.</text>
</comment>
<dbReference type="Gene3D" id="3.10.290.10">
    <property type="entry name" value="RNA-binding S4 domain"/>
    <property type="match status" value="1"/>
</dbReference>
<evidence type="ECO:0000259" key="6">
    <source>
        <dbReference type="SMART" id="SM00363"/>
    </source>
</evidence>
<dbReference type="InterPro" id="IPR000748">
    <property type="entry name" value="PsdUridine_synth_RsuA/RluB/E/F"/>
</dbReference>
<dbReference type="STRING" id="1033810.HLPCO_001146"/>
<dbReference type="PANTHER" id="PTHR47683:SF3">
    <property type="entry name" value="RIBOSOMAL LARGE SUBUNIT PSEUDOURIDINE SYNTHASE B"/>
    <property type="match status" value="1"/>
</dbReference>
<dbReference type="Proteomes" id="UP000005707">
    <property type="component" value="Unassembled WGS sequence"/>
</dbReference>
<dbReference type="InterPro" id="IPR036986">
    <property type="entry name" value="S4_RNA-bd_sf"/>
</dbReference>
<name>F7PW38_9MOLU</name>
<keyword evidence="2 4" id="KW-0694">RNA-binding</keyword>
<dbReference type="OrthoDB" id="9807213at2"/>
<dbReference type="InterPro" id="IPR020094">
    <property type="entry name" value="TruA/RsuA/RluB/E/F_N"/>
</dbReference>
<dbReference type="Pfam" id="PF00849">
    <property type="entry name" value="PseudoU_synth_2"/>
    <property type="match status" value="1"/>
</dbReference>
<dbReference type="SUPFAM" id="SSF55120">
    <property type="entry name" value="Pseudouridine synthase"/>
    <property type="match status" value="1"/>
</dbReference>
<dbReference type="FunFam" id="3.30.70.1560:FF:000001">
    <property type="entry name" value="Pseudouridine synthase"/>
    <property type="match status" value="1"/>
</dbReference>
<feature type="domain" description="RNA-binding S4" evidence="6">
    <location>
        <begin position="2"/>
        <end position="69"/>
    </location>
</feature>
<dbReference type="GO" id="GO:0003723">
    <property type="term" value="F:RNA binding"/>
    <property type="evidence" value="ECO:0007669"/>
    <property type="project" value="UniProtKB-KW"/>
</dbReference>
<dbReference type="SMART" id="SM00363">
    <property type="entry name" value="S4"/>
    <property type="match status" value="1"/>
</dbReference>
<sequence length="250" mass="28285">MERLQKVIAQAGITSRRKAEQMIVDGRVRVNGKVVKELGTKVSSKDVVSVDEVKVESEEKVYFVINKPSGCLSANRDEEGKDRTLVIDYLKNAGVKERIFPVGRLDYDTTGVLLLTNDGDFANSLMHPRYEVNKTYLARVKGIPQKHELTPLKKGVDIGGFKTAPAKVKVVRVDKKHNSALIELVIHEGKYHQVKRMFESIGYPVKKLRRDRYAFIDVQGITPGDFRPLKPHEVKQLVHLSTHGPDYLNR</sequence>
<dbReference type="PANTHER" id="PTHR47683">
    <property type="entry name" value="PSEUDOURIDINE SYNTHASE FAMILY PROTEIN-RELATED"/>
    <property type="match status" value="1"/>
</dbReference>
<dbReference type="AlphaFoldDB" id="F7PW38"/>
<evidence type="ECO:0000313" key="7">
    <source>
        <dbReference type="EMBL" id="ERJ12806.1"/>
    </source>
</evidence>
<proteinExistence type="inferred from homology"/>
<dbReference type="Gene3D" id="3.30.70.580">
    <property type="entry name" value="Pseudouridine synthase I, catalytic domain, N-terminal subdomain"/>
    <property type="match status" value="1"/>
</dbReference>
<dbReference type="PROSITE" id="PS01149">
    <property type="entry name" value="PSI_RSU"/>
    <property type="match status" value="1"/>
</dbReference>
<keyword evidence="8" id="KW-1185">Reference proteome</keyword>
<dbReference type="GO" id="GO:0000455">
    <property type="term" value="P:enzyme-directed rRNA pseudouridine synthesis"/>
    <property type="evidence" value="ECO:0007669"/>
    <property type="project" value="UniProtKB-ARBA"/>
</dbReference>
<dbReference type="eggNOG" id="COG1187">
    <property type="taxonomic scope" value="Bacteria"/>
</dbReference>